<reference evidence="2" key="1">
    <citation type="submission" date="2021-07" db="EMBL/GenBank/DDBJ databases">
        <authorList>
            <person name="Catto M.A."/>
            <person name="Jacobson A."/>
            <person name="Kennedy G."/>
            <person name="Labadie P."/>
            <person name="Hunt B.G."/>
            <person name="Srinivasan R."/>
        </authorList>
    </citation>
    <scope>NUCLEOTIDE SEQUENCE</scope>
    <source>
        <strain evidence="2">PL_HMW_Pooled</strain>
        <tissue evidence="2">Head</tissue>
    </source>
</reference>
<feature type="region of interest" description="Disordered" evidence="1">
    <location>
        <begin position="33"/>
        <end position="57"/>
    </location>
</feature>
<reference evidence="2" key="2">
    <citation type="journal article" date="2023" name="BMC Genomics">
        <title>Pest status, molecular evolution, and epigenetic factors derived from the genome assembly of Frankliniella fusca, a thysanopteran phytovirus vector.</title>
        <authorList>
            <person name="Catto M.A."/>
            <person name="Labadie P.E."/>
            <person name="Jacobson A.L."/>
            <person name="Kennedy G.G."/>
            <person name="Srinivasan R."/>
            <person name="Hunt B.G."/>
        </authorList>
    </citation>
    <scope>NUCLEOTIDE SEQUENCE</scope>
    <source>
        <strain evidence="2">PL_HMW_Pooled</strain>
    </source>
</reference>
<evidence type="ECO:0000313" key="3">
    <source>
        <dbReference type="Proteomes" id="UP001219518"/>
    </source>
</evidence>
<dbReference type="EMBL" id="JAHWGI010000525">
    <property type="protein sequence ID" value="KAK3916423.1"/>
    <property type="molecule type" value="Genomic_DNA"/>
</dbReference>
<evidence type="ECO:0000256" key="1">
    <source>
        <dbReference type="SAM" id="MobiDB-lite"/>
    </source>
</evidence>
<proteinExistence type="predicted"/>
<gene>
    <name evidence="2" type="ORF">KUF71_006217</name>
</gene>
<comment type="caution">
    <text evidence="2">The sequence shown here is derived from an EMBL/GenBank/DDBJ whole genome shotgun (WGS) entry which is preliminary data.</text>
</comment>
<protein>
    <submittedName>
        <fullName evidence="2">7beta-hydroxysteroid dehydrogenase</fullName>
    </submittedName>
</protein>
<keyword evidence="3" id="KW-1185">Reference proteome</keyword>
<organism evidence="2 3">
    <name type="scientific">Frankliniella fusca</name>
    <dbReference type="NCBI Taxonomy" id="407009"/>
    <lineage>
        <taxon>Eukaryota</taxon>
        <taxon>Metazoa</taxon>
        <taxon>Ecdysozoa</taxon>
        <taxon>Arthropoda</taxon>
        <taxon>Hexapoda</taxon>
        <taxon>Insecta</taxon>
        <taxon>Pterygota</taxon>
        <taxon>Neoptera</taxon>
        <taxon>Paraneoptera</taxon>
        <taxon>Thysanoptera</taxon>
        <taxon>Terebrantia</taxon>
        <taxon>Thripoidea</taxon>
        <taxon>Thripidae</taxon>
        <taxon>Frankliniella</taxon>
    </lineage>
</organism>
<accession>A0AAE1H848</accession>
<name>A0AAE1H848_9NEOP</name>
<evidence type="ECO:0000313" key="2">
    <source>
        <dbReference type="EMBL" id="KAK3916423.1"/>
    </source>
</evidence>
<dbReference type="Proteomes" id="UP001219518">
    <property type="component" value="Unassembled WGS sequence"/>
</dbReference>
<dbReference type="AlphaFoldDB" id="A0AAE1H848"/>
<sequence length="85" mass="10308">MLMFFMRFLYLGKIMIPQILIVMKKEVLYQSDESDNNEKDVLPNYNPSREPKNSTLGQRRIDRLHIWESFQTDDEYNNLQELHDI</sequence>